<proteinExistence type="predicted"/>
<evidence type="ECO:0000313" key="3">
    <source>
        <dbReference type="Proteomes" id="UP000467841"/>
    </source>
</evidence>
<evidence type="ECO:0000259" key="1">
    <source>
        <dbReference type="Pfam" id="PF24626"/>
    </source>
</evidence>
<feature type="domain" description="Tf2-1-like SH3-like" evidence="1">
    <location>
        <begin position="23"/>
        <end position="87"/>
    </location>
</feature>
<gene>
    <name evidence="2" type="ORF">MERR_LOCUS40028</name>
</gene>
<dbReference type="PANTHER" id="PTHR46148:SF57">
    <property type="entry name" value="OS12G0499874 PROTEIN"/>
    <property type="match status" value="1"/>
</dbReference>
<dbReference type="Proteomes" id="UP000467841">
    <property type="component" value="Unassembled WGS sequence"/>
</dbReference>
<dbReference type="Pfam" id="PF24626">
    <property type="entry name" value="SH3_Tf2-1"/>
    <property type="match status" value="1"/>
</dbReference>
<dbReference type="AlphaFoldDB" id="A0A6D2KEB5"/>
<organism evidence="2 3">
    <name type="scientific">Microthlaspi erraticum</name>
    <dbReference type="NCBI Taxonomy" id="1685480"/>
    <lineage>
        <taxon>Eukaryota</taxon>
        <taxon>Viridiplantae</taxon>
        <taxon>Streptophyta</taxon>
        <taxon>Embryophyta</taxon>
        <taxon>Tracheophyta</taxon>
        <taxon>Spermatophyta</taxon>
        <taxon>Magnoliopsida</taxon>
        <taxon>eudicotyledons</taxon>
        <taxon>Gunneridae</taxon>
        <taxon>Pentapetalae</taxon>
        <taxon>rosids</taxon>
        <taxon>malvids</taxon>
        <taxon>Brassicales</taxon>
        <taxon>Brassicaceae</taxon>
        <taxon>Coluteocarpeae</taxon>
        <taxon>Microthlaspi</taxon>
    </lineage>
</organism>
<sequence>MFGRLLPGCVMDRRRRELEFQVGDRVYLKMAMLRGSNRSIAENKLNPRFMGLFPVVERVGPLAYKLKLREFMKALHKMFHVSMLRKCLHPTKELVARIP</sequence>
<protein>
    <recommendedName>
        <fullName evidence="1">Tf2-1-like SH3-like domain-containing protein</fullName>
    </recommendedName>
</protein>
<dbReference type="OrthoDB" id="1111868at2759"/>
<dbReference type="InterPro" id="IPR056924">
    <property type="entry name" value="SH3_Tf2-1"/>
</dbReference>
<accession>A0A6D2KEB5</accession>
<dbReference type="EMBL" id="CACVBM020001507">
    <property type="protein sequence ID" value="CAA7052793.1"/>
    <property type="molecule type" value="Genomic_DNA"/>
</dbReference>
<keyword evidence="3" id="KW-1185">Reference proteome</keyword>
<reference evidence="2" key="1">
    <citation type="submission" date="2020-01" db="EMBL/GenBank/DDBJ databases">
        <authorList>
            <person name="Mishra B."/>
        </authorList>
    </citation>
    <scope>NUCLEOTIDE SEQUENCE [LARGE SCALE GENOMIC DNA]</scope>
</reference>
<dbReference type="PANTHER" id="PTHR46148">
    <property type="entry name" value="CHROMO DOMAIN-CONTAINING PROTEIN"/>
    <property type="match status" value="1"/>
</dbReference>
<evidence type="ECO:0000313" key="2">
    <source>
        <dbReference type="EMBL" id="CAA7052793.1"/>
    </source>
</evidence>
<name>A0A6D2KEB5_9BRAS</name>
<comment type="caution">
    <text evidence="2">The sequence shown here is derived from an EMBL/GenBank/DDBJ whole genome shotgun (WGS) entry which is preliminary data.</text>
</comment>